<dbReference type="WBParaSite" id="HPBE_0002440501-mRNA-1">
    <property type="protein sequence ID" value="HPBE_0002440501-mRNA-1"/>
    <property type="gene ID" value="HPBE_0002440501"/>
</dbReference>
<dbReference type="PROSITE" id="PS51681">
    <property type="entry name" value="SAM_MT_NNMT_PNMT_TEMT"/>
    <property type="match status" value="1"/>
</dbReference>
<sequence length="188" mass="21183">LCFRDTVNTVYLSDYLEQNLQVLRQWRNNSSAYDWKPTIKVIKRSEGCSPATDEELNETEEKARAAVKRGGIMYANVHDSPVVPGLKDRQVDILVTIFTLESACQTYQEYRQCILNVVRQLRSGGRIVIGSVLEDDSYNSGNQVMFSLLSLTEHQILDALGSAGIDLDSVKKYVLNDDGVLFLMATKR</sequence>
<evidence type="ECO:0000313" key="6">
    <source>
        <dbReference type="WBParaSite" id="HPBE_0002440501-mRNA-1"/>
    </source>
</evidence>
<evidence type="ECO:0000256" key="2">
    <source>
        <dbReference type="ARBA" id="ARBA00022603"/>
    </source>
</evidence>
<dbReference type="SUPFAM" id="SSF53335">
    <property type="entry name" value="S-adenosyl-L-methionine-dependent methyltransferases"/>
    <property type="match status" value="1"/>
</dbReference>
<accession>A0A183GNY5</accession>
<proteinExistence type="inferred from homology"/>
<dbReference type="GO" id="GO:0005829">
    <property type="term" value="C:cytosol"/>
    <property type="evidence" value="ECO:0007669"/>
    <property type="project" value="TreeGrafter"/>
</dbReference>
<dbReference type="AlphaFoldDB" id="A0A183GNY5"/>
<dbReference type="Proteomes" id="UP000050761">
    <property type="component" value="Unassembled WGS sequence"/>
</dbReference>
<evidence type="ECO:0000256" key="1">
    <source>
        <dbReference type="ARBA" id="ARBA00007996"/>
    </source>
</evidence>
<dbReference type="GO" id="GO:0032259">
    <property type="term" value="P:methylation"/>
    <property type="evidence" value="ECO:0007669"/>
    <property type="project" value="UniProtKB-KW"/>
</dbReference>
<keyword evidence="3" id="KW-0808">Transferase</keyword>
<keyword evidence="5" id="KW-1185">Reference proteome</keyword>
<dbReference type="Gene3D" id="3.40.50.150">
    <property type="entry name" value="Vaccinia Virus protein VP39"/>
    <property type="match status" value="1"/>
</dbReference>
<evidence type="ECO:0000313" key="5">
    <source>
        <dbReference type="Proteomes" id="UP000050761"/>
    </source>
</evidence>
<reference evidence="6" key="1">
    <citation type="submission" date="2019-09" db="UniProtKB">
        <authorList>
            <consortium name="WormBaseParasite"/>
        </authorList>
    </citation>
    <scope>IDENTIFICATION</scope>
</reference>
<dbReference type="InterPro" id="IPR000940">
    <property type="entry name" value="NNMT_TEMT_trans"/>
</dbReference>
<dbReference type="GO" id="GO:0008170">
    <property type="term" value="F:N-methyltransferase activity"/>
    <property type="evidence" value="ECO:0007669"/>
    <property type="project" value="TreeGrafter"/>
</dbReference>
<dbReference type="PANTHER" id="PTHR10867">
    <property type="entry name" value="NNMT/PNMT/TEMT FAMILY MEMBER"/>
    <property type="match status" value="1"/>
</dbReference>
<dbReference type="InterPro" id="IPR029063">
    <property type="entry name" value="SAM-dependent_MTases_sf"/>
</dbReference>
<keyword evidence="4" id="KW-0949">S-adenosyl-L-methionine</keyword>
<comment type="similarity">
    <text evidence="1">Belongs to the class I-like SAM-binding methyltransferase superfamily. NNMT/PNMT/TEMT family.</text>
</comment>
<evidence type="ECO:0000256" key="3">
    <source>
        <dbReference type="ARBA" id="ARBA00022679"/>
    </source>
</evidence>
<evidence type="ECO:0000256" key="4">
    <source>
        <dbReference type="ARBA" id="ARBA00022691"/>
    </source>
</evidence>
<dbReference type="Pfam" id="PF01234">
    <property type="entry name" value="NNMT_PNMT_TEMT"/>
    <property type="match status" value="1"/>
</dbReference>
<keyword evidence="2" id="KW-0489">Methyltransferase</keyword>
<dbReference type="PANTHER" id="PTHR10867:SF38">
    <property type="entry name" value="NICOTINAMIDE N-METHYLTRANSFERASE"/>
    <property type="match status" value="1"/>
</dbReference>
<name>A0A183GNY5_HELPZ</name>
<organism evidence="5 6">
    <name type="scientific">Heligmosomoides polygyrus</name>
    <name type="common">Parasitic roundworm</name>
    <dbReference type="NCBI Taxonomy" id="6339"/>
    <lineage>
        <taxon>Eukaryota</taxon>
        <taxon>Metazoa</taxon>
        <taxon>Ecdysozoa</taxon>
        <taxon>Nematoda</taxon>
        <taxon>Chromadorea</taxon>
        <taxon>Rhabditida</taxon>
        <taxon>Rhabditina</taxon>
        <taxon>Rhabditomorpha</taxon>
        <taxon>Strongyloidea</taxon>
        <taxon>Heligmosomidae</taxon>
        <taxon>Heligmosomoides</taxon>
    </lineage>
</organism>
<protein>
    <submittedName>
        <fullName evidence="6">NNMT/PNMT/TEMT family protein</fullName>
    </submittedName>
</protein>